<evidence type="ECO:0000259" key="10">
    <source>
        <dbReference type="PROSITE" id="PS50110"/>
    </source>
</evidence>
<dbReference type="InterPro" id="IPR003593">
    <property type="entry name" value="AAA+_ATPase"/>
</dbReference>
<organism evidence="11 12">
    <name type="scientific">Reyranella humidisoli</name>
    <dbReference type="NCBI Taxonomy" id="2849149"/>
    <lineage>
        <taxon>Bacteria</taxon>
        <taxon>Pseudomonadati</taxon>
        <taxon>Pseudomonadota</taxon>
        <taxon>Alphaproteobacteria</taxon>
        <taxon>Hyphomicrobiales</taxon>
        <taxon>Reyranellaceae</taxon>
        <taxon>Reyranella</taxon>
    </lineage>
</organism>
<dbReference type="PROSITE" id="PS00688">
    <property type="entry name" value="SIGMA54_INTERACT_3"/>
    <property type="match status" value="1"/>
</dbReference>
<evidence type="ECO:0000256" key="5">
    <source>
        <dbReference type="ARBA" id="ARBA00023125"/>
    </source>
</evidence>
<dbReference type="CDD" id="cd00009">
    <property type="entry name" value="AAA"/>
    <property type="match status" value="1"/>
</dbReference>
<dbReference type="Pfam" id="PF00158">
    <property type="entry name" value="Sigma54_activat"/>
    <property type="match status" value="1"/>
</dbReference>
<dbReference type="InterPro" id="IPR001789">
    <property type="entry name" value="Sig_transdc_resp-reg_receiver"/>
</dbReference>
<dbReference type="Pfam" id="PF02954">
    <property type="entry name" value="HTH_8"/>
    <property type="match status" value="1"/>
</dbReference>
<evidence type="ECO:0000256" key="7">
    <source>
        <dbReference type="ARBA" id="ARBA00023163"/>
    </source>
</evidence>
<dbReference type="EMBL" id="JAHOPB010000001">
    <property type="protein sequence ID" value="MBU8872567.1"/>
    <property type="molecule type" value="Genomic_DNA"/>
</dbReference>
<accession>A0ABS6IFR0</accession>
<dbReference type="InterPro" id="IPR025944">
    <property type="entry name" value="Sigma_54_int_dom_CS"/>
</dbReference>
<evidence type="ECO:0000313" key="12">
    <source>
        <dbReference type="Proteomes" id="UP000727907"/>
    </source>
</evidence>
<dbReference type="InterPro" id="IPR058031">
    <property type="entry name" value="AAA_lid_NorR"/>
</dbReference>
<evidence type="ECO:0000256" key="4">
    <source>
        <dbReference type="ARBA" id="ARBA00023015"/>
    </source>
</evidence>
<dbReference type="PROSITE" id="PS50045">
    <property type="entry name" value="SIGMA54_INTERACT_4"/>
    <property type="match status" value="1"/>
</dbReference>
<dbReference type="InterPro" id="IPR025943">
    <property type="entry name" value="Sigma_54_int_dom_ATP-bd_2"/>
</dbReference>
<name>A0ABS6IFR0_9HYPH</name>
<dbReference type="SMART" id="SM00382">
    <property type="entry name" value="AAA"/>
    <property type="match status" value="1"/>
</dbReference>
<dbReference type="Pfam" id="PF25601">
    <property type="entry name" value="AAA_lid_14"/>
    <property type="match status" value="1"/>
</dbReference>
<dbReference type="Pfam" id="PF00072">
    <property type="entry name" value="Response_reg"/>
    <property type="match status" value="1"/>
</dbReference>
<evidence type="ECO:0000256" key="1">
    <source>
        <dbReference type="ARBA" id="ARBA00022741"/>
    </source>
</evidence>
<evidence type="ECO:0000256" key="8">
    <source>
        <dbReference type="PROSITE-ProRule" id="PRU00169"/>
    </source>
</evidence>
<feature type="modified residue" description="4-aspartylphosphate" evidence="8">
    <location>
        <position position="53"/>
    </location>
</feature>
<keyword evidence="4" id="KW-0805">Transcription regulation</keyword>
<evidence type="ECO:0000313" key="11">
    <source>
        <dbReference type="EMBL" id="MBU8872567.1"/>
    </source>
</evidence>
<dbReference type="PANTHER" id="PTHR32071">
    <property type="entry name" value="TRANSCRIPTIONAL REGULATORY PROTEIN"/>
    <property type="match status" value="1"/>
</dbReference>
<feature type="domain" description="Response regulatory" evidence="10">
    <location>
        <begin position="4"/>
        <end position="118"/>
    </location>
</feature>
<dbReference type="PANTHER" id="PTHR32071:SF57">
    <property type="entry name" value="C4-DICARBOXYLATE TRANSPORT TRANSCRIPTIONAL REGULATORY PROTEIN DCTD"/>
    <property type="match status" value="1"/>
</dbReference>
<feature type="domain" description="Sigma-54 factor interaction" evidence="9">
    <location>
        <begin position="143"/>
        <end position="380"/>
    </location>
</feature>
<dbReference type="Proteomes" id="UP000727907">
    <property type="component" value="Unassembled WGS sequence"/>
</dbReference>
<evidence type="ECO:0000256" key="2">
    <source>
        <dbReference type="ARBA" id="ARBA00022840"/>
    </source>
</evidence>
<dbReference type="PROSITE" id="PS50110">
    <property type="entry name" value="RESPONSE_REGULATORY"/>
    <property type="match status" value="1"/>
</dbReference>
<sequence>MAYGVLLVEDEETLARNIHRFLQREGFEPRHASTLREATKALDEFAPDLVLLDLGLPDGDGLELLKSLCERSQPTKVIVLTGHGSVQTAVEAMKAGAFDYLSKPIALSELKLAIEKAVGQERLEGTLSYYRGREARQGGLATLLGQSPAMRELHQRLGQILESDLRLRDGVPPPVLILGETGAGKELVARALHYEGPRGQGPFIELNCAALPAHLLESELFGHEKGAFTDARERRIGLVEAAHGGTLFLDEIGDLDAAVQAKLLKLLEDRTVRRLGSVRERQVDLRFVAATHRPLEKLVNEGKFRSDLFFRLSVLGVTVPPLRQRGNDVLQLARHFLDQHARRYRRPGFTLAPDAEARLLAHAWPGNVRELRNAMEQAALSASDGRVTVANLALVQFTQPLERVEAQPPVDGVSSLPEIERRTIEVALQQAKGNVSKAARALGISRDTMRYRMAKHSLTGE</sequence>
<dbReference type="InterPro" id="IPR002197">
    <property type="entry name" value="HTH_Fis"/>
</dbReference>
<keyword evidence="12" id="KW-1185">Reference proteome</keyword>
<keyword evidence="6" id="KW-0010">Activator</keyword>
<keyword evidence="5" id="KW-0238">DNA-binding</keyword>
<reference evidence="11 12" key="1">
    <citation type="submission" date="2021-06" db="EMBL/GenBank/DDBJ databases">
        <authorList>
            <person name="Lee D.H."/>
        </authorList>
    </citation>
    <scope>NUCLEOTIDE SEQUENCE [LARGE SCALE GENOMIC DNA]</scope>
    <source>
        <strain evidence="11 12">MMS21-HV4-11</strain>
    </source>
</reference>
<keyword evidence="7" id="KW-0804">Transcription</keyword>
<gene>
    <name evidence="11" type="ORF">KQ910_02275</name>
</gene>
<keyword evidence="8" id="KW-0597">Phosphoprotein</keyword>
<keyword evidence="2" id="KW-0067">ATP-binding</keyword>
<dbReference type="PROSITE" id="PS00676">
    <property type="entry name" value="SIGMA54_INTERACT_2"/>
    <property type="match status" value="1"/>
</dbReference>
<evidence type="ECO:0000259" key="9">
    <source>
        <dbReference type="PROSITE" id="PS50045"/>
    </source>
</evidence>
<evidence type="ECO:0000256" key="3">
    <source>
        <dbReference type="ARBA" id="ARBA00023012"/>
    </source>
</evidence>
<keyword evidence="3" id="KW-0902">Two-component regulatory system</keyword>
<dbReference type="PROSITE" id="PS00675">
    <property type="entry name" value="SIGMA54_INTERACT_1"/>
    <property type="match status" value="1"/>
</dbReference>
<comment type="caution">
    <text evidence="11">The sequence shown here is derived from an EMBL/GenBank/DDBJ whole genome shotgun (WGS) entry which is preliminary data.</text>
</comment>
<dbReference type="SMART" id="SM00448">
    <property type="entry name" value="REC"/>
    <property type="match status" value="1"/>
</dbReference>
<proteinExistence type="predicted"/>
<keyword evidence="1" id="KW-0547">Nucleotide-binding</keyword>
<protein>
    <submittedName>
        <fullName evidence="11">Sigma-54 dependent transcriptional regulator</fullName>
    </submittedName>
</protein>
<evidence type="ECO:0000256" key="6">
    <source>
        <dbReference type="ARBA" id="ARBA00023159"/>
    </source>
</evidence>
<dbReference type="InterPro" id="IPR025662">
    <property type="entry name" value="Sigma_54_int_dom_ATP-bd_1"/>
</dbReference>
<dbReference type="InterPro" id="IPR002078">
    <property type="entry name" value="Sigma_54_int"/>
</dbReference>
<dbReference type="RefSeq" id="WP_216956765.1">
    <property type="nucleotide sequence ID" value="NZ_JAHOPB010000001.1"/>
</dbReference>